<dbReference type="GO" id="GO:0009698">
    <property type="term" value="P:phenylpropanoid metabolic process"/>
    <property type="evidence" value="ECO:0007669"/>
    <property type="project" value="UniProtKB-ARBA"/>
</dbReference>
<dbReference type="SUPFAM" id="SSF56801">
    <property type="entry name" value="Acetyl-CoA synthetase-like"/>
    <property type="match status" value="1"/>
</dbReference>
<reference evidence="7" key="2">
    <citation type="journal article" date="2022" name="Hortic Res">
        <title>The genome of Dioscorea zingiberensis sheds light on the biosynthesis, origin and evolution of the medicinally important diosgenin saponins.</title>
        <authorList>
            <person name="Li Y."/>
            <person name="Tan C."/>
            <person name="Li Z."/>
            <person name="Guo J."/>
            <person name="Li S."/>
            <person name="Chen X."/>
            <person name="Wang C."/>
            <person name="Dai X."/>
            <person name="Yang H."/>
            <person name="Song W."/>
            <person name="Hou L."/>
            <person name="Xu J."/>
            <person name="Tong Z."/>
            <person name="Xu A."/>
            <person name="Yuan X."/>
            <person name="Wang W."/>
            <person name="Yang Q."/>
            <person name="Chen L."/>
            <person name="Sun Z."/>
            <person name="Wang K."/>
            <person name="Pan B."/>
            <person name="Chen J."/>
            <person name="Bao Y."/>
            <person name="Liu F."/>
            <person name="Qi X."/>
            <person name="Gang D.R."/>
            <person name="Wen J."/>
            <person name="Li J."/>
        </authorList>
    </citation>
    <scope>NUCLEOTIDE SEQUENCE</scope>
    <source>
        <strain evidence="7">Dzin_1.0</strain>
    </source>
</reference>
<dbReference type="Proteomes" id="UP001085076">
    <property type="component" value="Miscellaneous, Linkage group lg01"/>
</dbReference>
<comment type="catalytic activity">
    <reaction evidence="3">
        <text>(E)-4-coumarate + ATP + CoA = (E)-4-coumaroyl-CoA + AMP + diphosphate</text>
        <dbReference type="Rhea" id="RHEA:19641"/>
        <dbReference type="ChEBI" id="CHEBI:12876"/>
        <dbReference type="ChEBI" id="CHEBI:30616"/>
        <dbReference type="ChEBI" id="CHEBI:33019"/>
        <dbReference type="ChEBI" id="CHEBI:57287"/>
        <dbReference type="ChEBI" id="CHEBI:85008"/>
        <dbReference type="ChEBI" id="CHEBI:456215"/>
        <dbReference type="EC" id="6.2.1.12"/>
    </reaction>
    <physiologicalReaction direction="left-to-right" evidence="3">
        <dbReference type="Rhea" id="RHEA:19642"/>
    </physiologicalReaction>
</comment>
<proteinExistence type="predicted"/>
<dbReference type="PANTHER" id="PTHR43272">
    <property type="entry name" value="LONG-CHAIN-FATTY-ACID--COA LIGASE"/>
    <property type="match status" value="1"/>
</dbReference>
<dbReference type="GO" id="GO:0005783">
    <property type="term" value="C:endoplasmic reticulum"/>
    <property type="evidence" value="ECO:0007669"/>
    <property type="project" value="TreeGrafter"/>
</dbReference>
<keyword evidence="8" id="KW-1185">Reference proteome</keyword>
<feature type="repeat" description="PPR" evidence="4">
    <location>
        <begin position="330"/>
        <end position="364"/>
    </location>
</feature>
<protein>
    <recommendedName>
        <fullName evidence="1">4-coumarate--CoA ligase</fullName>
        <ecNumber evidence="1">6.2.1.12</ecNumber>
    </recommendedName>
</protein>
<dbReference type="InterPro" id="IPR020845">
    <property type="entry name" value="AMP-binding_CS"/>
</dbReference>
<evidence type="ECO:0000256" key="3">
    <source>
        <dbReference type="ARBA" id="ARBA00034252"/>
    </source>
</evidence>
<dbReference type="EMBL" id="JAGGNH010000001">
    <property type="protein sequence ID" value="KAJ0988213.1"/>
    <property type="molecule type" value="Genomic_DNA"/>
</dbReference>
<comment type="caution">
    <text evidence="7">The sequence shown here is derived from an EMBL/GenBank/DDBJ whole genome shotgun (WGS) entry which is preliminary data.</text>
</comment>
<dbReference type="InterPro" id="IPR011990">
    <property type="entry name" value="TPR-like_helical_dom_sf"/>
</dbReference>
<evidence type="ECO:0000256" key="2">
    <source>
        <dbReference type="ARBA" id="ARBA00022737"/>
    </source>
</evidence>
<evidence type="ECO:0000313" key="7">
    <source>
        <dbReference type="EMBL" id="KAJ0988213.1"/>
    </source>
</evidence>
<dbReference type="Gene3D" id="1.25.40.10">
    <property type="entry name" value="Tetratricopeptide repeat domain"/>
    <property type="match status" value="4"/>
</dbReference>
<dbReference type="GO" id="GO:0106290">
    <property type="term" value="F:trans-cinnamate-CoA ligase activity"/>
    <property type="evidence" value="ECO:0007669"/>
    <property type="project" value="UniProtKB-ARBA"/>
</dbReference>
<dbReference type="Pfam" id="PF12854">
    <property type="entry name" value="PPR_1"/>
    <property type="match status" value="1"/>
</dbReference>
<dbReference type="AlphaFoldDB" id="A0A9D5DAD8"/>
<evidence type="ECO:0000256" key="1">
    <source>
        <dbReference type="ARBA" id="ARBA00012959"/>
    </source>
</evidence>
<sequence>MPWKRVSHSRIARRNFNPSALSDRLSAFLSAISASSNRRPTINDGTLPLSISPSAITKLISSFSRAGQSSEALDILLSLESPNAYHYNTVINSLAASNRPHTALRLFFDMLRRGVAPTAASFTIMVKIRTFYLNDVDSAYRDLKLMSHFRVTPDAIFYSTLIAGFCRFGRIQEAHEVLDVMLERKCTHNINAYTSILRAYCMEGKIEEAKRLILAMEKVGCVLDTIIYSVLIEGLCRVGQFDEVEKVLVECDLKGWKPNEVTYNTYMNGLCKWGRVDEAFRQLKAMQSRGLFPDIVTLGILFDCLCHDDSKICAAKGLLERSFELGWDVDVCIYNTLMSRLYKIGDWPSVLKLLMDMVKKGIHPDTCTFTVVIRSLCLGMVNEARCMFSMMNEQNIVPNEFTYGGFMPELLTRVICWLVKGGKLGALLTVLSLQLATLHMHRGFNHRTDLFSSRQVTPTGDSKDGHSCTEQAQHVARRGGFYHRASSTCRTPINREPITTLCEWGLEPEITRLTQGRALKWINTFFFDDSQGRQYHFLEHLIHFFLKRETKIHTKYHFVENSIKNANQRAAMFIGKGYGMYGIIAAVTVGLILPLVLSSIFIGKRKNKQRAVAIEVGGETGITMRNSRFPALVEVPWEGAITMAALFEQSCKKHAKHHCLGTRKLIKKEVVESSDGRKFEKLHLGEYQWLTYGAAFERACNFASGLVKLGHNVEDRAAIVSDTRAEWLLAFQGCFRQNITVVTIYASLGEEALVHSLNETEVSTLICDSKQLKRLSGISSQLETIKHVVYFEDEGQAGSVSSISDWTILSFNEVEKLGKENPVNPRLPSRTDIAVIMYTSGSTGLPKGVMITHGNIVATAAAVMTIIPGIGQDDVYLAYLPLAHVLELAAESVMLSAGSAIGYGSALTLTDTSNKIKEGTKGDASVLKPTLMAAVPAILDRIRDGVLKKVEKQGGVSKKLFNVGYKRRLSAIEGSWFGAWGLERIIWENIVFKRIRSILGGKIRFVLCGGAPLSKDTQRFTNICLGAPVGQGYGLTETCAGAAFSEANDTSVGRVGPPIPSCYIKLVSWDEGGYTTSDAPMPRGEIIIGGHSVTLGYFKNEAKTKEVYKVDENGVQWFYTGDIGQFHPDGCLEIIDRKKDIVKLQHGEYISLGKAEAAFAASNYIDNIMVYADPFHSYCVALVVPSRQALENWAQSVGIEYKNFQELCTQDDAVKEVQQSLLKAAKAAKLDKFEIPAKIMLLPDPWTVESGLVTAALKLKREQLKAKFKAELDKLYN</sequence>
<dbReference type="InterPro" id="IPR000873">
    <property type="entry name" value="AMP-dep_synth/lig_dom"/>
</dbReference>
<dbReference type="Pfam" id="PF00501">
    <property type="entry name" value="AMP-binding"/>
    <property type="match status" value="1"/>
</dbReference>
<evidence type="ECO:0000259" key="6">
    <source>
        <dbReference type="Pfam" id="PF00501"/>
    </source>
</evidence>
<evidence type="ECO:0000256" key="5">
    <source>
        <dbReference type="SAM" id="Phobius"/>
    </source>
</evidence>
<feature type="domain" description="AMP-dependent synthetase/ligase" evidence="6">
    <location>
        <begin position="681"/>
        <end position="1098"/>
    </location>
</feature>
<evidence type="ECO:0000313" key="8">
    <source>
        <dbReference type="Proteomes" id="UP001085076"/>
    </source>
</evidence>
<organism evidence="7 8">
    <name type="scientific">Dioscorea zingiberensis</name>
    <dbReference type="NCBI Taxonomy" id="325984"/>
    <lineage>
        <taxon>Eukaryota</taxon>
        <taxon>Viridiplantae</taxon>
        <taxon>Streptophyta</taxon>
        <taxon>Embryophyta</taxon>
        <taxon>Tracheophyta</taxon>
        <taxon>Spermatophyta</taxon>
        <taxon>Magnoliopsida</taxon>
        <taxon>Liliopsida</taxon>
        <taxon>Dioscoreales</taxon>
        <taxon>Dioscoreaceae</taxon>
        <taxon>Dioscorea</taxon>
    </lineage>
</organism>
<gene>
    <name evidence="7" type="ORF">J5N97_006569</name>
</gene>
<dbReference type="Gene3D" id="3.40.50.12780">
    <property type="entry name" value="N-terminal domain of ligase-like"/>
    <property type="match status" value="1"/>
</dbReference>
<keyword evidence="5" id="KW-0812">Transmembrane</keyword>
<evidence type="ECO:0000256" key="4">
    <source>
        <dbReference type="PROSITE-ProRule" id="PRU00708"/>
    </source>
</evidence>
<dbReference type="InterPro" id="IPR002885">
    <property type="entry name" value="PPR_rpt"/>
</dbReference>
<dbReference type="InterPro" id="IPR042099">
    <property type="entry name" value="ANL_N_sf"/>
</dbReference>
<accession>A0A9D5DAD8</accession>
<dbReference type="EC" id="6.2.1.12" evidence="1"/>
<dbReference type="PANTHER" id="PTHR43272:SF92">
    <property type="entry name" value="LONG CHAIN ACYL-COA SYNTHETASE 8"/>
    <property type="match status" value="1"/>
</dbReference>
<feature type="repeat" description="PPR" evidence="4">
    <location>
        <begin position="189"/>
        <end position="223"/>
    </location>
</feature>
<reference evidence="7" key="1">
    <citation type="submission" date="2021-03" db="EMBL/GenBank/DDBJ databases">
        <authorList>
            <person name="Li Z."/>
            <person name="Yang C."/>
        </authorList>
    </citation>
    <scope>NUCLEOTIDE SEQUENCE</scope>
    <source>
        <strain evidence="7">Dzin_1.0</strain>
        <tissue evidence="7">Leaf</tissue>
    </source>
</reference>
<dbReference type="PROSITE" id="PS51375">
    <property type="entry name" value="PPR"/>
    <property type="match status" value="6"/>
</dbReference>
<dbReference type="PROSITE" id="PS00455">
    <property type="entry name" value="AMP_BINDING"/>
    <property type="match status" value="1"/>
</dbReference>
<dbReference type="OrthoDB" id="1700726at2759"/>
<dbReference type="GO" id="GO:0016207">
    <property type="term" value="F:4-coumarate-CoA ligase activity"/>
    <property type="evidence" value="ECO:0007669"/>
    <property type="project" value="UniProtKB-EC"/>
</dbReference>
<keyword evidence="2" id="KW-0677">Repeat</keyword>
<dbReference type="GO" id="GO:0016020">
    <property type="term" value="C:membrane"/>
    <property type="evidence" value="ECO:0007669"/>
    <property type="project" value="TreeGrafter"/>
</dbReference>
<feature type="repeat" description="PPR" evidence="4">
    <location>
        <begin position="224"/>
        <end position="258"/>
    </location>
</feature>
<dbReference type="Pfam" id="PF13041">
    <property type="entry name" value="PPR_2"/>
    <property type="match status" value="4"/>
</dbReference>
<feature type="repeat" description="PPR" evidence="4">
    <location>
        <begin position="259"/>
        <end position="293"/>
    </location>
</feature>
<dbReference type="GO" id="GO:0004467">
    <property type="term" value="F:long-chain fatty acid-CoA ligase activity"/>
    <property type="evidence" value="ECO:0007669"/>
    <property type="project" value="TreeGrafter"/>
</dbReference>
<dbReference type="NCBIfam" id="TIGR00756">
    <property type="entry name" value="PPR"/>
    <property type="match status" value="6"/>
</dbReference>
<feature type="transmembrane region" description="Helical" evidence="5">
    <location>
        <begin position="578"/>
        <end position="602"/>
    </location>
</feature>
<keyword evidence="5" id="KW-0472">Membrane</keyword>
<name>A0A9D5DAD8_9LILI</name>
<feature type="repeat" description="PPR" evidence="4">
    <location>
        <begin position="154"/>
        <end position="188"/>
    </location>
</feature>
<keyword evidence="5" id="KW-1133">Transmembrane helix</keyword>
<feature type="repeat" description="PPR" evidence="4">
    <location>
        <begin position="83"/>
        <end position="117"/>
    </location>
</feature>